<dbReference type="GO" id="GO:0006397">
    <property type="term" value="P:mRNA processing"/>
    <property type="evidence" value="ECO:0007669"/>
    <property type="project" value="UniProtKB-KW"/>
</dbReference>
<keyword evidence="2" id="KW-0862">Zinc</keyword>
<dbReference type="AlphaFoldDB" id="A0A165C6P0"/>
<dbReference type="GO" id="GO:0008270">
    <property type="term" value="F:zinc ion binding"/>
    <property type="evidence" value="ECO:0007669"/>
    <property type="project" value="UniProtKB-KW"/>
</dbReference>
<keyword evidence="1" id="KW-0507">mRNA processing</keyword>
<dbReference type="STRING" id="1314785.A0A165C6P0"/>
<evidence type="ECO:0000313" key="6">
    <source>
        <dbReference type="Proteomes" id="UP000076871"/>
    </source>
</evidence>
<dbReference type="GO" id="GO:0003676">
    <property type="term" value="F:nucleic acid binding"/>
    <property type="evidence" value="ECO:0007669"/>
    <property type="project" value="InterPro"/>
</dbReference>
<reference evidence="5 6" key="1">
    <citation type="journal article" date="2016" name="Mol. Biol. Evol.">
        <title>Comparative Genomics of Early-Diverging Mushroom-Forming Fungi Provides Insights into the Origins of Lignocellulose Decay Capabilities.</title>
        <authorList>
            <person name="Nagy L.G."/>
            <person name="Riley R."/>
            <person name="Tritt A."/>
            <person name="Adam C."/>
            <person name="Daum C."/>
            <person name="Floudas D."/>
            <person name="Sun H."/>
            <person name="Yadav J.S."/>
            <person name="Pangilinan J."/>
            <person name="Larsson K.H."/>
            <person name="Matsuura K."/>
            <person name="Barry K."/>
            <person name="Labutti K."/>
            <person name="Kuo R."/>
            <person name="Ohm R.A."/>
            <person name="Bhattacharya S.S."/>
            <person name="Shirouzu T."/>
            <person name="Yoshinaga Y."/>
            <person name="Martin F.M."/>
            <person name="Grigoriev I.V."/>
            <person name="Hibbett D.S."/>
        </authorList>
    </citation>
    <scope>NUCLEOTIDE SEQUENCE [LARGE SCALE GENOMIC DNA]</scope>
    <source>
        <strain evidence="5 6">93-53</strain>
    </source>
</reference>
<evidence type="ECO:0000256" key="2">
    <source>
        <dbReference type="PROSITE-ProRule" id="PRU00047"/>
    </source>
</evidence>
<keyword evidence="2" id="KW-0863">Zinc-finger</keyword>
<dbReference type="InterPro" id="IPR001878">
    <property type="entry name" value="Znf_CCHC"/>
</dbReference>
<proteinExistence type="predicted"/>
<dbReference type="InParanoid" id="A0A165C6P0"/>
<dbReference type="Proteomes" id="UP000076871">
    <property type="component" value="Unassembled WGS sequence"/>
</dbReference>
<keyword evidence="6" id="KW-1185">Reference proteome</keyword>
<organism evidence="5 6">
    <name type="scientific">Laetiporus sulphureus 93-53</name>
    <dbReference type="NCBI Taxonomy" id="1314785"/>
    <lineage>
        <taxon>Eukaryota</taxon>
        <taxon>Fungi</taxon>
        <taxon>Dikarya</taxon>
        <taxon>Basidiomycota</taxon>
        <taxon>Agaricomycotina</taxon>
        <taxon>Agaricomycetes</taxon>
        <taxon>Polyporales</taxon>
        <taxon>Laetiporus</taxon>
    </lineage>
</organism>
<dbReference type="InterPro" id="IPR036875">
    <property type="entry name" value="Znf_CCHC_sf"/>
</dbReference>
<gene>
    <name evidence="5" type="ORF">LAESUDRAFT_762863</name>
</gene>
<feature type="domain" description="CCHC-type" evidence="4">
    <location>
        <begin position="106"/>
        <end position="119"/>
    </location>
</feature>
<feature type="region of interest" description="Disordered" evidence="3">
    <location>
        <begin position="114"/>
        <end position="146"/>
    </location>
</feature>
<dbReference type="EMBL" id="KV427653">
    <property type="protein sequence ID" value="KZT02294.1"/>
    <property type="molecule type" value="Genomic_DNA"/>
</dbReference>
<dbReference type="RefSeq" id="XP_040760034.1">
    <property type="nucleotide sequence ID" value="XM_040913159.1"/>
</dbReference>
<dbReference type="SMART" id="SM00343">
    <property type="entry name" value="ZnF_C2HC"/>
    <property type="match status" value="1"/>
</dbReference>
<protein>
    <recommendedName>
        <fullName evidence="4">CCHC-type domain-containing protein</fullName>
    </recommendedName>
</protein>
<sequence length="316" mass="33509">MSPELSTFISQLSSTVKAARRIQEAITPSTVTAATPAQLKAFEKETPDLPPEVLMELALEEWDRRHGTSKGKGAKPDPGVAAAVLSSEKLKSWKGKKGPWKPVGVCWNCGGKGHRQDNCSSPKQDSKDAKNAPDAKTDQAKPKPTAASAVDLNAIAGAWTAIDFDLSDVESTCPSIFSSAGQSDYTALTEADSDASTSVPDLERTADDLSEVSEGHEEHAIAPVEAVPEVGDGGLTKTVPLAERMLSVQGWLGSLASEEDMPVDAGDDPIVLPDVAAVAVALVADAHQPRDLYDSGVSHHMSPYREDFLTFHEIMP</sequence>
<feature type="compositionally biased region" description="Basic and acidic residues" evidence="3">
    <location>
        <begin position="124"/>
        <end position="141"/>
    </location>
</feature>
<accession>A0A165C6P0</accession>
<keyword evidence="2" id="KW-0479">Metal-binding</keyword>
<evidence type="ECO:0000259" key="4">
    <source>
        <dbReference type="PROSITE" id="PS50158"/>
    </source>
</evidence>
<dbReference type="PROSITE" id="PS50158">
    <property type="entry name" value="ZF_CCHC"/>
    <property type="match status" value="1"/>
</dbReference>
<dbReference type="SUPFAM" id="SSF57756">
    <property type="entry name" value="Retrovirus zinc finger-like domains"/>
    <property type="match status" value="1"/>
</dbReference>
<name>A0A165C6P0_9APHY</name>
<dbReference type="OrthoDB" id="3251181at2759"/>
<evidence type="ECO:0000256" key="3">
    <source>
        <dbReference type="SAM" id="MobiDB-lite"/>
    </source>
</evidence>
<dbReference type="GeneID" id="63830187"/>
<evidence type="ECO:0000313" key="5">
    <source>
        <dbReference type="EMBL" id="KZT02294.1"/>
    </source>
</evidence>
<evidence type="ECO:0000256" key="1">
    <source>
        <dbReference type="ARBA" id="ARBA00022664"/>
    </source>
</evidence>